<keyword evidence="6 9" id="KW-0811">Translocation</keyword>
<reference evidence="11" key="1">
    <citation type="submission" date="2020-01" db="EMBL/GenBank/DDBJ databases">
        <title>Genome Sequencing of Three Apophysomyces-Like Fungal Strains Confirms a Novel Fungal Genus in the Mucoromycota with divergent Burkholderia-like Endosymbiotic Bacteria.</title>
        <authorList>
            <person name="Stajich J.E."/>
            <person name="Macias A.M."/>
            <person name="Carter-House D."/>
            <person name="Lovett B."/>
            <person name="Kasson L.R."/>
            <person name="Berry K."/>
            <person name="Grigoriev I."/>
            <person name="Chang Y."/>
            <person name="Spatafora J."/>
            <person name="Kasson M.T."/>
        </authorList>
    </citation>
    <scope>NUCLEOTIDE SEQUENCE</scope>
    <source>
        <strain evidence="11">NRRL A-21654</strain>
    </source>
</reference>
<comment type="caution">
    <text evidence="11">The sequence shown here is derived from an EMBL/GenBank/DDBJ whole genome shotgun (WGS) entry which is preliminary data.</text>
</comment>
<dbReference type="GO" id="GO:0006406">
    <property type="term" value="P:mRNA export from nucleus"/>
    <property type="evidence" value="ECO:0007669"/>
    <property type="project" value="TreeGrafter"/>
</dbReference>
<accession>A0A8H7BX57</accession>
<comment type="similarity">
    <text evidence="2 9">Belongs to the nucleoporin Nup85 family.</text>
</comment>
<dbReference type="PANTHER" id="PTHR13373">
    <property type="entry name" value="FROUNT PROTEIN-RELATED"/>
    <property type="match status" value="1"/>
</dbReference>
<protein>
    <recommendedName>
        <fullName evidence="9">Nuclear pore complex protein Nup85</fullName>
    </recommendedName>
</protein>
<proteinExistence type="inferred from homology"/>
<dbReference type="EMBL" id="JABAYA010000001">
    <property type="protein sequence ID" value="KAF7732900.1"/>
    <property type="molecule type" value="Genomic_DNA"/>
</dbReference>
<dbReference type="Pfam" id="PF07575">
    <property type="entry name" value="Nucleopor_Nup85"/>
    <property type="match status" value="1"/>
</dbReference>
<dbReference type="GO" id="GO:0031965">
    <property type="term" value="C:nuclear membrane"/>
    <property type="evidence" value="ECO:0007669"/>
    <property type="project" value="UniProtKB-UniRule"/>
</dbReference>
<evidence type="ECO:0000256" key="7">
    <source>
        <dbReference type="ARBA" id="ARBA00023132"/>
    </source>
</evidence>
<name>A0A8H7BX57_9FUNG</name>
<evidence type="ECO:0000256" key="4">
    <source>
        <dbReference type="ARBA" id="ARBA00022816"/>
    </source>
</evidence>
<evidence type="ECO:0000256" key="8">
    <source>
        <dbReference type="ARBA" id="ARBA00023242"/>
    </source>
</evidence>
<dbReference type="Proteomes" id="UP000605846">
    <property type="component" value="Unassembled WGS sequence"/>
</dbReference>
<keyword evidence="10" id="KW-0175">Coiled coil</keyword>
<comment type="subunit">
    <text evidence="9">Component of the nuclear pore complex (NPC).</text>
</comment>
<sequence>MSAPDQEEKCSLENEKTVDTTADEEQCDLIFEHIGKINSRAPKTEEEFYKASFHIFSELDQFRRALRPSKTITSDSILSDRDKGTGAYIEDRKAAVASYAKDYTDLLRDYLQQLEEVSTGLATEMSASHCFTSKNKSEEQDKLEIQRIHDVLRIWDLCELLYFSEEEEDGAIMAQLSDWLNMYWPIEEYGDEDDTRQDLWTLISRHLLRSNLSEATQLLQAKQKELSDTQQVYANWIVELIQSMPKLSANAAAADHITKWKEWHAQTLKIYNDMMLAEPDVDEVDVHQSLTSILEILAGVKEAIVDSGSYFEALTGFLMYNQPFRTRNDLALVAGQLDINENDTVAAACHHIILKNWEDAFEALDDHWLQVHLGLLLIASGYLPDADMQSSEQEVTVDPIYYVIEAYAEFIAKRYHMWNEAVDYINVCKPNAEIWISRLLSQSYFSPGDAELVQSLFDQFSSLGLFYAERSLYKILAKKEDEEGKVYKATIHYARAEDMNALEAIAQRILKQYLETGTLDGVVSETDEAGFLLQCPTYSFLLGYYELRRHIESQDLESAATLLMGLITSLDAPEEFRTVLLVDSFCIQQATRQIVFDSDETTELLHQYQLALTHPAQYDLFGPYFKRVKSSSQGITEVVVAQIRERLAYNQAMAMA</sequence>
<keyword evidence="8 9" id="KW-0539">Nucleus</keyword>
<keyword evidence="5 9" id="KW-0653">Protein transport</keyword>
<dbReference type="InterPro" id="IPR011502">
    <property type="entry name" value="Nucleoporin_Nup85"/>
</dbReference>
<keyword evidence="9" id="KW-0472">Membrane</keyword>
<keyword evidence="4 9" id="KW-0509">mRNA transport</keyword>
<evidence type="ECO:0000256" key="9">
    <source>
        <dbReference type="RuleBase" id="RU365073"/>
    </source>
</evidence>
<feature type="coiled-coil region" evidence="10">
    <location>
        <begin position="205"/>
        <end position="232"/>
    </location>
</feature>
<dbReference type="GO" id="GO:0006606">
    <property type="term" value="P:protein import into nucleus"/>
    <property type="evidence" value="ECO:0007669"/>
    <property type="project" value="TreeGrafter"/>
</dbReference>
<gene>
    <name evidence="11" type="primary">NUP75_1</name>
    <name evidence="11" type="ORF">EC973_000176</name>
</gene>
<evidence type="ECO:0000256" key="6">
    <source>
        <dbReference type="ARBA" id="ARBA00023010"/>
    </source>
</evidence>
<evidence type="ECO:0000313" key="12">
    <source>
        <dbReference type="Proteomes" id="UP000605846"/>
    </source>
</evidence>
<organism evidence="11 12">
    <name type="scientific">Apophysomyces ossiformis</name>
    <dbReference type="NCBI Taxonomy" id="679940"/>
    <lineage>
        <taxon>Eukaryota</taxon>
        <taxon>Fungi</taxon>
        <taxon>Fungi incertae sedis</taxon>
        <taxon>Mucoromycota</taxon>
        <taxon>Mucoromycotina</taxon>
        <taxon>Mucoromycetes</taxon>
        <taxon>Mucorales</taxon>
        <taxon>Mucorineae</taxon>
        <taxon>Mucoraceae</taxon>
        <taxon>Apophysomyces</taxon>
    </lineage>
</organism>
<comment type="function">
    <text evidence="9">Functions as a component of the nuclear pore complex (NPC).</text>
</comment>
<evidence type="ECO:0000256" key="5">
    <source>
        <dbReference type="ARBA" id="ARBA00022927"/>
    </source>
</evidence>
<evidence type="ECO:0000256" key="10">
    <source>
        <dbReference type="SAM" id="Coils"/>
    </source>
</evidence>
<comment type="subcellular location">
    <subcellularLocation>
        <location evidence="1 9">Nucleus</location>
        <location evidence="1 9">Nuclear pore complex</location>
    </subcellularLocation>
</comment>
<dbReference type="GO" id="GO:0017056">
    <property type="term" value="F:structural constituent of nuclear pore"/>
    <property type="evidence" value="ECO:0007669"/>
    <property type="project" value="TreeGrafter"/>
</dbReference>
<dbReference type="PANTHER" id="PTHR13373:SF21">
    <property type="entry name" value="NUCLEAR PORE COMPLEX PROTEIN NUP85"/>
    <property type="match status" value="1"/>
</dbReference>
<keyword evidence="7 9" id="KW-0906">Nuclear pore complex</keyword>
<dbReference type="GO" id="GO:0031080">
    <property type="term" value="C:nuclear pore outer ring"/>
    <property type="evidence" value="ECO:0007669"/>
    <property type="project" value="TreeGrafter"/>
</dbReference>
<dbReference type="OrthoDB" id="17644at2759"/>
<evidence type="ECO:0000256" key="2">
    <source>
        <dbReference type="ARBA" id="ARBA00005573"/>
    </source>
</evidence>
<evidence type="ECO:0000313" key="11">
    <source>
        <dbReference type="EMBL" id="KAF7732900.1"/>
    </source>
</evidence>
<dbReference type="AlphaFoldDB" id="A0A8H7BX57"/>
<evidence type="ECO:0000256" key="3">
    <source>
        <dbReference type="ARBA" id="ARBA00022448"/>
    </source>
</evidence>
<keyword evidence="12" id="KW-1185">Reference proteome</keyword>
<dbReference type="GO" id="GO:0045893">
    <property type="term" value="P:positive regulation of DNA-templated transcription"/>
    <property type="evidence" value="ECO:0007669"/>
    <property type="project" value="TreeGrafter"/>
</dbReference>
<keyword evidence="3 9" id="KW-0813">Transport</keyword>
<evidence type="ECO:0000256" key="1">
    <source>
        <dbReference type="ARBA" id="ARBA00004567"/>
    </source>
</evidence>